<feature type="coiled-coil region" evidence="1">
    <location>
        <begin position="146"/>
        <end position="173"/>
    </location>
</feature>
<accession>A0A8S5LAN6</accession>
<reference evidence="2" key="1">
    <citation type="journal article" date="2021" name="Proc. Natl. Acad. Sci. U.S.A.">
        <title>A Catalog of Tens of Thousands of Viruses from Human Metagenomes Reveals Hidden Associations with Chronic Diseases.</title>
        <authorList>
            <person name="Tisza M.J."/>
            <person name="Buck C.B."/>
        </authorList>
    </citation>
    <scope>NUCLEOTIDE SEQUENCE</scope>
    <source>
        <strain evidence="2">CtFNZ2</strain>
    </source>
</reference>
<organism evidence="2">
    <name type="scientific">Siphoviridae sp. ctFNZ2</name>
    <dbReference type="NCBI Taxonomy" id="2823572"/>
    <lineage>
        <taxon>Viruses</taxon>
        <taxon>Duplodnaviria</taxon>
        <taxon>Heunggongvirae</taxon>
        <taxon>Uroviricota</taxon>
        <taxon>Caudoviricetes</taxon>
    </lineage>
</organism>
<protein>
    <submittedName>
        <fullName evidence="2">Tail-collar fiber protein</fullName>
    </submittedName>
</protein>
<dbReference type="EMBL" id="BK014663">
    <property type="protein sequence ID" value="DAD66850.1"/>
    <property type="molecule type" value="Genomic_DNA"/>
</dbReference>
<sequence>MSYFIQPIVTNKAVTEVSQAVANRETITFTRVALGSGRHRTGAETKNDIVQIVHTLPVTQSMSTDNADTIRILARLDNENVNQELSVNEIGVFAKRANNPEFLFMYTWAEQGDVIPPRSQSAVYRDYDFNTTISKNQQITIQYNPNASVFAKVSELNAAKNELKNNIDTHKRDTNVHLQTGEREKWNGKADRSHRHQVSDIDGLAEKIDAVTVKKANQSDFTAHINNQNNPHNVTKVQIGLSNVDNVKQATYTDHEATKRDVNEQEQRLALLEEMVLQNKYYVPLKAEDNTNTFLVDEHNNLVVADWQYDVKER</sequence>
<evidence type="ECO:0000256" key="1">
    <source>
        <dbReference type="SAM" id="Coils"/>
    </source>
</evidence>
<name>A0A8S5LAN6_9CAUD</name>
<proteinExistence type="predicted"/>
<keyword evidence="1" id="KW-0175">Coiled coil</keyword>
<evidence type="ECO:0000313" key="2">
    <source>
        <dbReference type="EMBL" id="DAD66850.1"/>
    </source>
</evidence>